<name>A0A3B0SSX0_9ZZZZ</name>
<dbReference type="InterPro" id="IPR005474">
    <property type="entry name" value="Transketolase_N"/>
</dbReference>
<evidence type="ECO:0000256" key="6">
    <source>
        <dbReference type="ARBA" id="ARBA00023317"/>
    </source>
</evidence>
<dbReference type="PROSITE" id="PS50003">
    <property type="entry name" value="PH_DOMAIN"/>
    <property type="match status" value="1"/>
</dbReference>
<dbReference type="InterPro" id="IPR035807">
    <property type="entry name" value="PDC_E1_N"/>
</dbReference>
<feature type="domain" description="PH" evidence="8">
    <location>
        <begin position="1"/>
        <end position="35"/>
    </location>
</feature>
<dbReference type="InterPro" id="IPR055152">
    <property type="entry name" value="Transketolase-like_C_2"/>
</dbReference>
<organism evidence="9">
    <name type="scientific">hydrothermal vent metagenome</name>
    <dbReference type="NCBI Taxonomy" id="652676"/>
    <lineage>
        <taxon>unclassified sequences</taxon>
        <taxon>metagenomes</taxon>
        <taxon>ecological metagenomes</taxon>
    </lineage>
</organism>
<evidence type="ECO:0000256" key="2">
    <source>
        <dbReference type="ARBA" id="ARBA00012281"/>
    </source>
</evidence>
<dbReference type="PANTHER" id="PTHR43825">
    <property type="entry name" value="PYRUVATE DEHYDROGENASE E1 COMPONENT"/>
    <property type="match status" value="1"/>
</dbReference>
<dbReference type="InterPro" id="IPR001849">
    <property type="entry name" value="PH_domain"/>
</dbReference>
<dbReference type="Pfam" id="PF17831">
    <property type="entry name" value="PDH_E1_M"/>
    <property type="match status" value="1"/>
</dbReference>
<comment type="cofactor">
    <cofactor evidence="1">
        <name>thiamine diphosphate</name>
        <dbReference type="ChEBI" id="CHEBI:58937"/>
    </cofactor>
</comment>
<dbReference type="NCBIfam" id="TIGR00759">
    <property type="entry name" value="aceE"/>
    <property type="match status" value="1"/>
</dbReference>
<evidence type="ECO:0000259" key="8">
    <source>
        <dbReference type="PROSITE" id="PS50003"/>
    </source>
</evidence>
<keyword evidence="6 9" id="KW-0670">Pyruvate</keyword>
<keyword evidence="4 9" id="KW-0560">Oxidoreductase</keyword>
<evidence type="ECO:0000256" key="4">
    <source>
        <dbReference type="ARBA" id="ARBA00023002"/>
    </source>
</evidence>
<dbReference type="FunFam" id="3.40.50.970:FF:000011">
    <property type="entry name" value="Pyruvate dehydrogenase E1 component"/>
    <property type="match status" value="1"/>
</dbReference>
<evidence type="ECO:0000256" key="7">
    <source>
        <dbReference type="ARBA" id="ARBA00051231"/>
    </source>
</evidence>
<keyword evidence="5" id="KW-0786">Thiamine pyrophosphate</keyword>
<evidence type="ECO:0000256" key="5">
    <source>
        <dbReference type="ARBA" id="ARBA00023052"/>
    </source>
</evidence>
<dbReference type="EMBL" id="UOEI01000427">
    <property type="protein sequence ID" value="VAW05382.1"/>
    <property type="molecule type" value="Genomic_DNA"/>
</dbReference>
<protein>
    <recommendedName>
        <fullName evidence="3">Pyruvate dehydrogenase E1 component</fullName>
        <ecNumber evidence="2">1.2.4.1</ecNumber>
    </recommendedName>
</protein>
<evidence type="ECO:0000313" key="9">
    <source>
        <dbReference type="EMBL" id="VAW05382.1"/>
    </source>
</evidence>
<dbReference type="InterPro" id="IPR009014">
    <property type="entry name" value="Transketo_C/PFOR_II"/>
</dbReference>
<dbReference type="InterPro" id="IPR051157">
    <property type="entry name" value="PDH/Transketolase"/>
</dbReference>
<evidence type="ECO:0000256" key="1">
    <source>
        <dbReference type="ARBA" id="ARBA00001964"/>
    </source>
</evidence>
<gene>
    <name evidence="9" type="ORF">MNBD_ACTINO01-556</name>
</gene>
<dbReference type="Pfam" id="PF00456">
    <property type="entry name" value="Transketolase_N"/>
    <property type="match status" value="1"/>
</dbReference>
<dbReference type="Pfam" id="PF22613">
    <property type="entry name" value="Transketolase_C_1"/>
    <property type="match status" value="1"/>
</dbReference>
<dbReference type="Gene3D" id="3.40.50.920">
    <property type="match status" value="1"/>
</dbReference>
<evidence type="ECO:0000256" key="3">
    <source>
        <dbReference type="ARBA" id="ARBA00017172"/>
    </source>
</evidence>
<reference evidence="9" key="1">
    <citation type="submission" date="2018-06" db="EMBL/GenBank/DDBJ databases">
        <authorList>
            <person name="Zhirakovskaya E."/>
        </authorList>
    </citation>
    <scope>NUCLEOTIDE SEQUENCE</scope>
</reference>
<accession>A0A3B0SSX0</accession>
<dbReference type="GO" id="GO:0004739">
    <property type="term" value="F:pyruvate dehydrogenase (acetyl-transferring) activity"/>
    <property type="evidence" value="ECO:0007669"/>
    <property type="project" value="UniProtKB-EC"/>
</dbReference>
<dbReference type="InterPro" id="IPR041621">
    <property type="entry name" value="PDH_E1_M"/>
</dbReference>
<sequence length="901" mass="99803">MSDQPIYLDGFTYQLTDSDPEETTEWLDALDSVIATDGAQRATYLMSRLLERARRESVAVPASVSTPYVNTIPAQADAEFPGDEYLEKRIRRFIRWNAAAMVIRANQAADGIGGHLSTFASSAILYEVGFNHFFRGKDDGTPGDHVYFQGHATPGVYARAFLEGRLDEHMLDRFRREIGEPGLSSYPHPRLMPDFWEFPTVSMGLGPINSIYHAQFLKYLDNRGIDDTSGTRIWSFLGDGETDEPETLGSISLAGREKLDNLTWVVNCNLQRLDGPVRGNGKIIQELEAMFRGAGWNVIKVIWGSDWDELLARDTTGALAAKMNSTVDGEYQRFKAESGAYVRENFFGPEPELEELVADMSDQEIWNLRRGGLDHRKIYSAYDAATSVTGAPTVILAKTIKGWTLGADVAGKNATHSIKKLTGAQLCDLRDKLHLHDEIPDTALDDGKPPYLQFAEDSPEYRYLTSRREALNGPVPTRGIATRSPITLPDHTPFAEFDAGSGTIQVSTTGAFTRLLRALTRDAAVGDRIVPIIPDEGRTFGMDALFKEIKIYASEGQLYEPVDHNLILSYKESMDGQILEQGITEAGATASWIAAGTSYVTRGVPMIPFYTYYSMFGFQRVGDALWGASDAGTRGFLLGATAGRTTLLGEGLQHQDGHSHVLASVIPACEAYDPAFAYEMATIIERGMDRMYGQDDDVFYYLTLYNETYVQPPKPDNVDEGIVAGMYRYVEAPQSGTLSATILFSGPMHTAATHARDELMERYGIATDTWSVTSYKKLREEALEIERWNRLHPTEAPRVPLVTTNLDGPQGPVVAVTDYMRIVPDQVARFVPRPFVSLGTDGYGRSDTRERLREFFEVRSQDIVVAVLSLLGADGSIEGSTVAEAIDRYRIDADSGAPWLR</sequence>
<comment type="catalytic activity">
    <reaction evidence="7">
        <text>N(6)-[(R)-lipoyl]-L-lysyl-[protein] + pyruvate + H(+) = N(6)-[(R)-S(8)-acetyldihydrolipoyl]-L-lysyl-[protein] + CO2</text>
        <dbReference type="Rhea" id="RHEA:19189"/>
        <dbReference type="Rhea" id="RHEA-COMP:10474"/>
        <dbReference type="Rhea" id="RHEA-COMP:10478"/>
        <dbReference type="ChEBI" id="CHEBI:15361"/>
        <dbReference type="ChEBI" id="CHEBI:15378"/>
        <dbReference type="ChEBI" id="CHEBI:16526"/>
        <dbReference type="ChEBI" id="CHEBI:83099"/>
        <dbReference type="ChEBI" id="CHEBI:83111"/>
        <dbReference type="EC" id="1.2.4.1"/>
    </reaction>
</comment>
<dbReference type="PANTHER" id="PTHR43825:SF3">
    <property type="entry name" value="PYRUVATE DEHYDROGENASE E1 COMPONENT"/>
    <property type="match status" value="1"/>
</dbReference>
<dbReference type="AlphaFoldDB" id="A0A3B0SSX0"/>
<dbReference type="EC" id="1.2.4.1" evidence="2"/>
<dbReference type="SUPFAM" id="SSF52518">
    <property type="entry name" value="Thiamin diphosphate-binding fold (THDP-binding)"/>
    <property type="match status" value="2"/>
</dbReference>
<dbReference type="PIRSF" id="PIRSF000156">
    <property type="entry name" value="Pyruvate_dh_E1"/>
    <property type="match status" value="1"/>
</dbReference>
<proteinExistence type="predicted"/>
<dbReference type="CDD" id="cd02017">
    <property type="entry name" value="TPP_E1_EcPDC_like"/>
    <property type="match status" value="1"/>
</dbReference>
<dbReference type="InterPro" id="IPR004660">
    <property type="entry name" value="PDH_E1"/>
</dbReference>
<dbReference type="SUPFAM" id="SSF52922">
    <property type="entry name" value="TK C-terminal domain-like"/>
    <property type="match status" value="1"/>
</dbReference>
<dbReference type="Gene3D" id="3.40.50.970">
    <property type="match status" value="2"/>
</dbReference>
<dbReference type="InterPro" id="IPR029061">
    <property type="entry name" value="THDP-binding"/>
</dbReference>